<accession>A0AAV2FQB6</accession>
<proteinExistence type="predicted"/>
<keyword evidence="2" id="KW-1185">Reference proteome</keyword>
<sequence length="193" mass="22379">MERLFLDCPVARVLCDLSGLEYLSQGLPRHTFPLFLKRLLTLIEQLPLFMAVVVFLWRIWRSRNWVVFEGKQFGILALMQQFSQQYEEWVRLPVNRVTRLSFVLLHPLGHDGASSMVCMWDGATRSGFHLTGGMVIMSHDKEILLVKGVMFPLIDDPMVVELLGLWGAILFRYENEMTPPTRLETKTPYNSHQ</sequence>
<dbReference type="AlphaFoldDB" id="A0AAV2FQB6"/>
<evidence type="ECO:0000313" key="2">
    <source>
        <dbReference type="Proteomes" id="UP001497516"/>
    </source>
</evidence>
<dbReference type="Proteomes" id="UP001497516">
    <property type="component" value="Chromosome 7"/>
</dbReference>
<name>A0AAV2FQB6_9ROSI</name>
<evidence type="ECO:0000313" key="1">
    <source>
        <dbReference type="EMBL" id="CAL1399788.1"/>
    </source>
</evidence>
<protein>
    <submittedName>
        <fullName evidence="1">Uncharacterized protein</fullName>
    </submittedName>
</protein>
<reference evidence="1 2" key="1">
    <citation type="submission" date="2024-04" db="EMBL/GenBank/DDBJ databases">
        <authorList>
            <person name="Fracassetti M."/>
        </authorList>
    </citation>
    <scope>NUCLEOTIDE SEQUENCE [LARGE SCALE GENOMIC DNA]</scope>
</reference>
<gene>
    <name evidence="1" type="ORF">LTRI10_LOCUS39958</name>
</gene>
<dbReference type="EMBL" id="OZ034820">
    <property type="protein sequence ID" value="CAL1399788.1"/>
    <property type="molecule type" value="Genomic_DNA"/>
</dbReference>
<organism evidence="1 2">
    <name type="scientific">Linum trigynum</name>
    <dbReference type="NCBI Taxonomy" id="586398"/>
    <lineage>
        <taxon>Eukaryota</taxon>
        <taxon>Viridiplantae</taxon>
        <taxon>Streptophyta</taxon>
        <taxon>Embryophyta</taxon>
        <taxon>Tracheophyta</taxon>
        <taxon>Spermatophyta</taxon>
        <taxon>Magnoliopsida</taxon>
        <taxon>eudicotyledons</taxon>
        <taxon>Gunneridae</taxon>
        <taxon>Pentapetalae</taxon>
        <taxon>rosids</taxon>
        <taxon>fabids</taxon>
        <taxon>Malpighiales</taxon>
        <taxon>Linaceae</taxon>
        <taxon>Linum</taxon>
    </lineage>
</organism>